<dbReference type="PANTHER" id="PTHR43591:SF24">
    <property type="entry name" value="2-METHOXY-6-POLYPRENYL-1,4-BENZOQUINOL METHYLASE, MITOCHONDRIAL"/>
    <property type="match status" value="1"/>
</dbReference>
<gene>
    <name evidence="3" type="ORF">INT43_003865</name>
</gene>
<comment type="caution">
    <text evidence="3">The sequence shown here is derived from an EMBL/GenBank/DDBJ whole genome shotgun (WGS) entry which is preliminary data.</text>
</comment>
<dbReference type="OrthoDB" id="2013972at2759"/>
<evidence type="ECO:0000313" key="3">
    <source>
        <dbReference type="EMBL" id="KAG2180078.1"/>
    </source>
</evidence>
<name>A0A8H7PTT3_MORIS</name>
<dbReference type="Pfam" id="PF13649">
    <property type="entry name" value="Methyltransf_25"/>
    <property type="match status" value="1"/>
</dbReference>
<organism evidence="3 4">
    <name type="scientific">Mortierella isabellina</name>
    <name type="common">Filamentous fungus</name>
    <name type="synonym">Umbelopsis isabellina</name>
    <dbReference type="NCBI Taxonomy" id="91625"/>
    <lineage>
        <taxon>Eukaryota</taxon>
        <taxon>Fungi</taxon>
        <taxon>Fungi incertae sedis</taxon>
        <taxon>Mucoromycota</taxon>
        <taxon>Mucoromycotina</taxon>
        <taxon>Umbelopsidomycetes</taxon>
        <taxon>Umbelopsidales</taxon>
        <taxon>Umbelopsidaceae</taxon>
        <taxon>Umbelopsis</taxon>
    </lineage>
</organism>
<sequence>MGNEPSKEKLEGIHQDYRHWKHYSTSPKLNVVETSSTRSDSSSIHSGYLTHRTDTISSGNSGDSDSKLKKKRGPLKSAKDFLFTTNKPSRQHNRSLYKPDGASSNSSIMHNASKEESIDGVRTSISSVSGTYTSSEKNGDAEDTTHIAERGCNAGHDLMNTMFSVEAYQAIFNRCGPAEWSIEMAKRYPDVQFYAVDTSNYVPTPKQQRHNPKNVNISVIRDLNCLGYDDQTFDYVVCRFQSFRIGDWRTFVNELVRVTKPGCYVELCEPDMSCTGAAGPACAELCKSLFKMMLSNDRDPIASERLESLLSQTESLLFVNSQAYFVYLTSSEVAHNVYFLTVTQLGKYLPDWKPPHTDLNTSIAQYVRECLEGECQMGIRSAFAQRSRLI</sequence>
<dbReference type="PANTHER" id="PTHR43591">
    <property type="entry name" value="METHYLTRANSFERASE"/>
    <property type="match status" value="1"/>
</dbReference>
<dbReference type="Proteomes" id="UP000654370">
    <property type="component" value="Unassembled WGS sequence"/>
</dbReference>
<dbReference type="AlphaFoldDB" id="A0A8H7PTT3"/>
<feature type="compositionally biased region" description="Low complexity" evidence="1">
    <location>
        <begin position="35"/>
        <end position="46"/>
    </location>
</feature>
<evidence type="ECO:0000256" key="1">
    <source>
        <dbReference type="SAM" id="MobiDB-lite"/>
    </source>
</evidence>
<evidence type="ECO:0000259" key="2">
    <source>
        <dbReference type="Pfam" id="PF13649"/>
    </source>
</evidence>
<protein>
    <recommendedName>
        <fullName evidence="2">Methyltransferase domain-containing protein</fullName>
    </recommendedName>
</protein>
<dbReference type="SUPFAM" id="SSF53335">
    <property type="entry name" value="S-adenosyl-L-methionine-dependent methyltransferases"/>
    <property type="match status" value="1"/>
</dbReference>
<keyword evidence="4" id="KW-1185">Reference proteome</keyword>
<dbReference type="InterPro" id="IPR041698">
    <property type="entry name" value="Methyltransf_25"/>
</dbReference>
<feature type="region of interest" description="Disordered" evidence="1">
    <location>
        <begin position="31"/>
        <end position="121"/>
    </location>
</feature>
<reference evidence="3" key="1">
    <citation type="submission" date="2020-12" db="EMBL/GenBank/DDBJ databases">
        <title>Metabolic potential, ecology and presence of endohyphal bacteria is reflected in genomic diversity of Mucoromycotina.</title>
        <authorList>
            <person name="Muszewska A."/>
            <person name="Okrasinska A."/>
            <person name="Steczkiewicz K."/>
            <person name="Drgas O."/>
            <person name="Orlowska M."/>
            <person name="Perlinska-Lenart U."/>
            <person name="Aleksandrzak-Piekarczyk T."/>
            <person name="Szatraj K."/>
            <person name="Zielenkiewicz U."/>
            <person name="Pilsyk S."/>
            <person name="Malc E."/>
            <person name="Mieczkowski P."/>
            <person name="Kruszewska J.S."/>
            <person name="Biernat P."/>
            <person name="Pawlowska J."/>
        </authorList>
    </citation>
    <scope>NUCLEOTIDE SEQUENCE</scope>
    <source>
        <strain evidence="3">WA0000067209</strain>
    </source>
</reference>
<dbReference type="GO" id="GO:0008168">
    <property type="term" value="F:methyltransferase activity"/>
    <property type="evidence" value="ECO:0007669"/>
    <property type="project" value="TreeGrafter"/>
</dbReference>
<dbReference type="EMBL" id="JAEPQZ010000006">
    <property type="protein sequence ID" value="KAG2180078.1"/>
    <property type="molecule type" value="Genomic_DNA"/>
</dbReference>
<evidence type="ECO:0000313" key="4">
    <source>
        <dbReference type="Proteomes" id="UP000654370"/>
    </source>
</evidence>
<accession>A0A8H7PTT3</accession>
<dbReference type="Gene3D" id="3.40.50.150">
    <property type="entry name" value="Vaccinia Virus protein VP39"/>
    <property type="match status" value="1"/>
</dbReference>
<dbReference type="InterPro" id="IPR029063">
    <property type="entry name" value="SAM-dependent_MTases_sf"/>
</dbReference>
<feature type="domain" description="Methyltransferase" evidence="2">
    <location>
        <begin position="175"/>
        <end position="262"/>
    </location>
</feature>
<proteinExistence type="predicted"/>